<dbReference type="EMBL" id="LMVH01000002">
    <property type="protein sequence ID" value="KUL97841.1"/>
    <property type="molecule type" value="Genomic_DNA"/>
</dbReference>
<comment type="catalytic activity">
    <reaction evidence="6 7">
        <text>a 2'-deoxyadenosine in DNA + S-adenosyl-L-methionine = an N(6)-methyl-2'-deoxyadenosine in DNA + S-adenosyl-L-homocysteine + H(+)</text>
        <dbReference type="Rhea" id="RHEA:15197"/>
        <dbReference type="Rhea" id="RHEA-COMP:12418"/>
        <dbReference type="Rhea" id="RHEA-COMP:12419"/>
        <dbReference type="ChEBI" id="CHEBI:15378"/>
        <dbReference type="ChEBI" id="CHEBI:57856"/>
        <dbReference type="ChEBI" id="CHEBI:59789"/>
        <dbReference type="ChEBI" id="CHEBI:90615"/>
        <dbReference type="ChEBI" id="CHEBI:90616"/>
        <dbReference type="EC" id="2.1.1.72"/>
    </reaction>
</comment>
<dbReference type="InterPro" id="IPR023095">
    <property type="entry name" value="Ade_MeTrfase_dom_2"/>
</dbReference>
<sequence length="670" mass="78995">MENLKLFLDDEDKKKNKVEKLIEELKLKRFFINNRRYLGNKYSLTNFIKKIVEENCKSIDVVADVFSGTGSVSEIFKDKELITNDLLYCNYISNYAWFSNEDYSEEKIINIIYEYNEIETSENNYVRENFADTFFSADDCSKIGYIREDIEKKYNNKEINYKEYSILITILLYGMDRIANTVGHYDAYRKKIEFDKELYLGIMLPDKNLNKNNKCFNEDATNLVKKIKCDLLYLDPPYNSRQYSDAYHLLENIARWEKPKVFGIARKMDRKAIKSSYCTIEATQKFRELIENTNARYILLSYNNMSEKGDGRSNAKILDKDILEILEKKGKVKVFEEEYKMFSTGKSNVKDNKERLFLCEVEENRSVSSPFNYTGGKYKLLEQLQKLFKEEEIFLDIFTGGANVGINSKSSKIIFNDVNAKIISLMEYIKNIDVEELLKKIDNIIVDYGLSNTMLYGYEYYSCNSSEGLANCNKEAFLKLREDYNKKLNKGIEDYNLLYVLIVFSFNNQVRFNSKGEFNLPVGKRDFNSKMRNKLILFSKKLKEKDIEFYSKDFRDIDINKIPKNTFVYCDPPYLITTAGYNENGMWTDKEEKDLLNFLKELDKKGLKFALSNVLESKNKENKILKDWILENNFYCNYLKKDYSNSNYQRKEKDSVSVEVLVTNYNTEEM</sequence>
<dbReference type="Pfam" id="PF02086">
    <property type="entry name" value="MethyltransfD12"/>
    <property type="match status" value="2"/>
</dbReference>
<comment type="similarity">
    <text evidence="1 7">Belongs to the N(4)/N(6)-methyltransferase family.</text>
</comment>
<dbReference type="Gene3D" id="1.10.1020.10">
    <property type="entry name" value="Adenine-specific Methyltransferase, Domain 2"/>
    <property type="match status" value="2"/>
</dbReference>
<reference evidence="8 9" key="1">
    <citation type="submission" date="2015-10" db="EMBL/GenBank/DDBJ databases">
        <authorList>
            <person name="Gilbert D.G."/>
        </authorList>
    </citation>
    <scope>NUCLEOTIDE SEQUENCE [LARGE SCALE GENOMIC DNA]</scope>
    <source>
        <strain evidence="8 9">ChDC F311</strain>
    </source>
</reference>
<organism evidence="8 9">
    <name type="scientific">Fusobacterium nucleatum subsp. nucleatum</name>
    <dbReference type="NCBI Taxonomy" id="76856"/>
    <lineage>
        <taxon>Bacteria</taxon>
        <taxon>Fusobacteriati</taxon>
        <taxon>Fusobacteriota</taxon>
        <taxon>Fusobacteriia</taxon>
        <taxon>Fusobacteriales</taxon>
        <taxon>Fusobacteriaceae</taxon>
        <taxon>Fusobacterium</taxon>
    </lineage>
</organism>
<keyword evidence="5 7" id="KW-0949">S-adenosyl-L-methionine</keyword>
<dbReference type="PROSITE" id="PS00092">
    <property type="entry name" value="N6_MTASE"/>
    <property type="match status" value="2"/>
</dbReference>
<evidence type="ECO:0000256" key="3">
    <source>
        <dbReference type="ARBA" id="ARBA00022603"/>
    </source>
</evidence>
<gene>
    <name evidence="8" type="ORF">RO03_10500</name>
</gene>
<evidence type="ECO:0000256" key="2">
    <source>
        <dbReference type="ARBA" id="ARBA00011900"/>
    </source>
</evidence>
<dbReference type="InterPro" id="IPR012186">
    <property type="entry name" value="Ade-mod_methylase_MStsI"/>
</dbReference>
<evidence type="ECO:0000256" key="7">
    <source>
        <dbReference type="RuleBase" id="RU361257"/>
    </source>
</evidence>
<evidence type="ECO:0000256" key="4">
    <source>
        <dbReference type="ARBA" id="ARBA00022679"/>
    </source>
</evidence>
<evidence type="ECO:0000313" key="8">
    <source>
        <dbReference type="EMBL" id="KUL97841.1"/>
    </source>
</evidence>
<dbReference type="InterPro" id="IPR012327">
    <property type="entry name" value="MeTrfase_D12"/>
</dbReference>
<dbReference type="PRINTS" id="PR00505">
    <property type="entry name" value="D12N6MTFRASE"/>
</dbReference>
<comment type="caution">
    <text evidence="8">The sequence shown here is derived from an EMBL/GenBank/DDBJ whole genome shotgun (WGS) entry which is preliminary data.</text>
</comment>
<dbReference type="GO" id="GO:0032259">
    <property type="term" value="P:methylation"/>
    <property type="evidence" value="ECO:0007669"/>
    <property type="project" value="UniProtKB-KW"/>
</dbReference>
<dbReference type="RefSeq" id="WP_005903981.1">
    <property type="nucleotide sequence ID" value="NZ_LMVH01000002.1"/>
</dbReference>
<evidence type="ECO:0000313" key="9">
    <source>
        <dbReference type="Proteomes" id="UP000054800"/>
    </source>
</evidence>
<keyword evidence="4 7" id="KW-0808">Transferase</keyword>
<dbReference type="GO" id="GO:0043565">
    <property type="term" value="F:sequence-specific DNA binding"/>
    <property type="evidence" value="ECO:0007669"/>
    <property type="project" value="TreeGrafter"/>
</dbReference>
<dbReference type="PANTHER" id="PTHR30481:SF3">
    <property type="entry name" value="DNA ADENINE METHYLASE"/>
    <property type="match status" value="1"/>
</dbReference>
<evidence type="ECO:0000256" key="5">
    <source>
        <dbReference type="ARBA" id="ARBA00022691"/>
    </source>
</evidence>
<dbReference type="OrthoDB" id="9805629at2"/>
<dbReference type="PANTHER" id="PTHR30481">
    <property type="entry name" value="DNA ADENINE METHYLASE"/>
    <property type="match status" value="1"/>
</dbReference>
<dbReference type="PIRSF" id="PIRSF036638">
    <property type="entry name" value="M_m6A_StsI"/>
    <property type="match status" value="1"/>
</dbReference>
<dbReference type="GO" id="GO:1904047">
    <property type="term" value="F:S-adenosyl-L-methionine binding"/>
    <property type="evidence" value="ECO:0007669"/>
    <property type="project" value="TreeGrafter"/>
</dbReference>
<dbReference type="GO" id="GO:0009007">
    <property type="term" value="F:site-specific DNA-methyltransferase (adenine-specific) activity"/>
    <property type="evidence" value="ECO:0007669"/>
    <property type="project" value="UniProtKB-UniRule"/>
</dbReference>
<evidence type="ECO:0000256" key="6">
    <source>
        <dbReference type="ARBA" id="ARBA00047942"/>
    </source>
</evidence>
<dbReference type="AlphaFoldDB" id="A0A101K5S0"/>
<dbReference type="Gene3D" id="3.40.50.150">
    <property type="entry name" value="Vaccinia Virus protein VP39"/>
    <property type="match status" value="2"/>
</dbReference>
<accession>A0A101K5S0</accession>
<evidence type="ECO:0000256" key="1">
    <source>
        <dbReference type="ARBA" id="ARBA00006594"/>
    </source>
</evidence>
<dbReference type="NCBIfam" id="TIGR00571">
    <property type="entry name" value="dam"/>
    <property type="match status" value="1"/>
</dbReference>
<dbReference type="InterPro" id="IPR002052">
    <property type="entry name" value="DNA_methylase_N6_adenine_CS"/>
</dbReference>
<keyword evidence="3 7" id="KW-0489">Methyltransferase</keyword>
<protein>
    <recommendedName>
        <fullName evidence="2 7">Site-specific DNA-methyltransferase (adenine-specific)</fullName>
        <ecNumber evidence="2 7">2.1.1.72</ecNumber>
    </recommendedName>
</protein>
<dbReference type="InterPro" id="IPR029063">
    <property type="entry name" value="SAM-dependent_MTases_sf"/>
</dbReference>
<name>A0A101K5S0_FUSNC</name>
<dbReference type="GO" id="GO:0009307">
    <property type="term" value="P:DNA restriction-modification system"/>
    <property type="evidence" value="ECO:0007669"/>
    <property type="project" value="InterPro"/>
</dbReference>
<dbReference type="EC" id="2.1.1.72" evidence="2 7"/>
<dbReference type="SUPFAM" id="SSF53335">
    <property type="entry name" value="S-adenosyl-L-methionine-dependent methyltransferases"/>
    <property type="match status" value="2"/>
</dbReference>
<dbReference type="GO" id="GO:0006298">
    <property type="term" value="P:mismatch repair"/>
    <property type="evidence" value="ECO:0007669"/>
    <property type="project" value="TreeGrafter"/>
</dbReference>
<dbReference type="Proteomes" id="UP000054800">
    <property type="component" value="Unassembled WGS sequence"/>
</dbReference>
<proteinExistence type="inferred from homology"/>